<keyword evidence="8" id="KW-0534">Nitrate assimilation</keyword>
<feature type="non-terminal residue" evidence="11">
    <location>
        <position position="1"/>
    </location>
</feature>
<dbReference type="GO" id="GO:0042128">
    <property type="term" value="P:nitrate assimilation"/>
    <property type="evidence" value="ECO:0007669"/>
    <property type="project" value="UniProtKB-KW"/>
</dbReference>
<dbReference type="Proteomes" id="UP000234667">
    <property type="component" value="Unassembled WGS sequence"/>
</dbReference>
<evidence type="ECO:0000256" key="6">
    <source>
        <dbReference type="ARBA" id="ARBA00023004"/>
    </source>
</evidence>
<keyword evidence="4" id="KW-0479">Metal-binding</keyword>
<evidence type="ECO:0000256" key="3">
    <source>
        <dbReference type="ARBA" id="ARBA00022714"/>
    </source>
</evidence>
<dbReference type="Gene3D" id="1.10.10.1100">
    <property type="entry name" value="BFD-like [2Fe-2S]-binding domain"/>
    <property type="match status" value="1"/>
</dbReference>
<evidence type="ECO:0000256" key="7">
    <source>
        <dbReference type="ARBA" id="ARBA00023014"/>
    </source>
</evidence>
<evidence type="ECO:0000256" key="9">
    <source>
        <dbReference type="ARBA" id="ARBA00034078"/>
    </source>
</evidence>
<keyword evidence="3" id="KW-0001">2Fe-2S</keyword>
<gene>
    <name evidence="11" type="ORF">CWN49_22530</name>
</gene>
<accession>A0A2J5PJ61</accession>
<evidence type="ECO:0000256" key="5">
    <source>
        <dbReference type="ARBA" id="ARBA00022827"/>
    </source>
</evidence>
<evidence type="ECO:0000256" key="4">
    <source>
        <dbReference type="ARBA" id="ARBA00022723"/>
    </source>
</evidence>
<protein>
    <recommendedName>
        <fullName evidence="10">BFD-like [2Fe-2S]-binding domain-containing protein</fullName>
    </recommendedName>
</protein>
<dbReference type="Pfam" id="PF04324">
    <property type="entry name" value="Fer2_BFD"/>
    <property type="match status" value="1"/>
</dbReference>
<keyword evidence="2" id="KW-0285">Flavoprotein</keyword>
<evidence type="ECO:0000313" key="11">
    <source>
        <dbReference type="EMBL" id="PLO65770.1"/>
    </source>
</evidence>
<evidence type="ECO:0000256" key="8">
    <source>
        <dbReference type="ARBA" id="ARBA00023063"/>
    </source>
</evidence>
<organism evidence="11 12">
    <name type="scientific">Klebsiella michiganensis</name>
    <dbReference type="NCBI Taxonomy" id="1134687"/>
    <lineage>
        <taxon>Bacteria</taxon>
        <taxon>Pseudomonadati</taxon>
        <taxon>Pseudomonadota</taxon>
        <taxon>Gammaproteobacteria</taxon>
        <taxon>Enterobacterales</taxon>
        <taxon>Enterobacteriaceae</taxon>
        <taxon>Klebsiella/Raoultella group</taxon>
        <taxon>Klebsiella</taxon>
    </lineage>
</organism>
<feature type="domain" description="BFD-like [2Fe-2S]-binding" evidence="10">
    <location>
        <begin position="1"/>
        <end position="49"/>
    </location>
</feature>
<dbReference type="EMBL" id="PIDR01000828">
    <property type="protein sequence ID" value="PLO65770.1"/>
    <property type="molecule type" value="Genomic_DNA"/>
</dbReference>
<dbReference type="FunFam" id="1.10.10.1100:FF:000002">
    <property type="entry name" value="Nitrite reductase large subunit"/>
    <property type="match status" value="1"/>
</dbReference>
<comment type="cofactor">
    <cofactor evidence="9">
        <name>[2Fe-2S] cluster</name>
        <dbReference type="ChEBI" id="CHEBI:190135"/>
    </cofactor>
</comment>
<dbReference type="GO" id="GO:0051537">
    <property type="term" value="F:2 iron, 2 sulfur cluster binding"/>
    <property type="evidence" value="ECO:0007669"/>
    <property type="project" value="UniProtKB-KW"/>
</dbReference>
<sequence length="55" mass="5496">IICSCFSVGERAIGEAIASGCRTPAALGAKLKCGTNCGSCLPELKALLAAKQVEA</sequence>
<keyword evidence="6" id="KW-0408">Iron</keyword>
<comment type="cofactor">
    <cofactor evidence="1">
        <name>FAD</name>
        <dbReference type="ChEBI" id="CHEBI:57692"/>
    </cofactor>
</comment>
<name>A0A2J5PJ61_9ENTR</name>
<evidence type="ECO:0000256" key="1">
    <source>
        <dbReference type="ARBA" id="ARBA00001974"/>
    </source>
</evidence>
<evidence type="ECO:0000256" key="2">
    <source>
        <dbReference type="ARBA" id="ARBA00022630"/>
    </source>
</evidence>
<dbReference type="InterPro" id="IPR007419">
    <property type="entry name" value="BFD-like_2Fe2S-bd_dom"/>
</dbReference>
<dbReference type="InterPro" id="IPR041854">
    <property type="entry name" value="BFD-like_2Fe2S-bd_dom_sf"/>
</dbReference>
<reference evidence="11 12" key="1">
    <citation type="submission" date="2017-11" db="EMBL/GenBank/DDBJ databases">
        <authorList>
            <person name="Han C.G."/>
        </authorList>
    </citation>
    <scope>NUCLEOTIDE SEQUENCE [LARGE SCALE GENOMIC DNA]</scope>
    <source>
        <strain evidence="11 12">A10</strain>
    </source>
</reference>
<evidence type="ECO:0000313" key="12">
    <source>
        <dbReference type="Proteomes" id="UP000234667"/>
    </source>
</evidence>
<comment type="caution">
    <text evidence="11">The sequence shown here is derived from an EMBL/GenBank/DDBJ whole genome shotgun (WGS) entry which is preliminary data.</text>
</comment>
<evidence type="ECO:0000259" key="10">
    <source>
        <dbReference type="Pfam" id="PF04324"/>
    </source>
</evidence>
<dbReference type="AlphaFoldDB" id="A0A2J5PJ61"/>
<keyword evidence="7" id="KW-0411">Iron-sulfur</keyword>
<reference evidence="11 12" key="2">
    <citation type="submission" date="2018-01" db="EMBL/GenBank/DDBJ databases">
        <title>Genomic study of Klebsiella pneumoniae.</title>
        <authorList>
            <person name="Yang Y."/>
            <person name="Bicalho R."/>
        </authorList>
    </citation>
    <scope>NUCLEOTIDE SEQUENCE [LARGE SCALE GENOMIC DNA]</scope>
    <source>
        <strain evidence="11 12">A10</strain>
    </source>
</reference>
<dbReference type="GO" id="GO:0046872">
    <property type="term" value="F:metal ion binding"/>
    <property type="evidence" value="ECO:0007669"/>
    <property type="project" value="UniProtKB-KW"/>
</dbReference>
<keyword evidence="5" id="KW-0274">FAD</keyword>
<proteinExistence type="predicted"/>